<dbReference type="EMBL" id="MN739393">
    <property type="protein sequence ID" value="QHT02398.1"/>
    <property type="molecule type" value="Genomic_DNA"/>
</dbReference>
<sequence>MTLRLIRYISYLVITSGHINYAWATPANAATQGTHINKRPLMRCNSAPDLTALYNTTSHMSTYTATYMSSNDNKVMPYNKYKSLIFNRYKRNIYLRSKEKYTFAEK</sequence>
<reference evidence="1" key="1">
    <citation type="journal article" date="2020" name="Nature">
        <title>Giant virus diversity and host interactions through global metagenomics.</title>
        <authorList>
            <person name="Schulz F."/>
            <person name="Roux S."/>
            <person name="Paez-Espino D."/>
            <person name="Jungbluth S."/>
            <person name="Walsh D.A."/>
            <person name="Denef V.J."/>
            <person name="McMahon K.D."/>
            <person name="Konstantinidis K.T."/>
            <person name="Eloe-Fadrosh E.A."/>
            <person name="Kyrpides N.C."/>
            <person name="Woyke T."/>
        </authorList>
    </citation>
    <scope>NUCLEOTIDE SEQUENCE</scope>
    <source>
        <strain evidence="1">GVMAG-M-3300020565-3</strain>
    </source>
</reference>
<accession>A0A6C0CCU2</accession>
<organism evidence="1">
    <name type="scientific">viral metagenome</name>
    <dbReference type="NCBI Taxonomy" id="1070528"/>
    <lineage>
        <taxon>unclassified sequences</taxon>
        <taxon>metagenomes</taxon>
        <taxon>organismal metagenomes</taxon>
    </lineage>
</organism>
<name>A0A6C0CCU2_9ZZZZ</name>
<proteinExistence type="predicted"/>
<evidence type="ECO:0000313" key="1">
    <source>
        <dbReference type="EMBL" id="QHT02398.1"/>
    </source>
</evidence>
<dbReference type="AlphaFoldDB" id="A0A6C0CCU2"/>
<protein>
    <submittedName>
        <fullName evidence="1">Uncharacterized protein</fullName>
    </submittedName>
</protein>